<dbReference type="EMBL" id="CP001100">
    <property type="protein sequence ID" value="ACF14473.1"/>
    <property type="molecule type" value="Genomic_DNA"/>
</dbReference>
<dbReference type="RefSeq" id="WP_012500556.1">
    <property type="nucleotide sequence ID" value="NC_011026.1"/>
</dbReference>
<dbReference type="STRING" id="517418.Ctha_2021"/>
<evidence type="ECO:0000313" key="2">
    <source>
        <dbReference type="Proteomes" id="UP000001208"/>
    </source>
</evidence>
<dbReference type="KEGG" id="cts:Ctha_2021"/>
<accession>B3QUX2</accession>
<evidence type="ECO:0000313" key="1">
    <source>
        <dbReference type="EMBL" id="ACF14473.1"/>
    </source>
</evidence>
<sequence length="64" mass="7357">MIRPVLSALANAKNTQANPQPFDKNEFKLEDFFHQNKNLAQALDFLAVCSEHENDFDILQKIKP</sequence>
<protein>
    <submittedName>
        <fullName evidence="1">Uncharacterized protein</fullName>
    </submittedName>
</protein>
<name>B3QUX2_CHLT3</name>
<gene>
    <name evidence="1" type="ordered locus">Ctha_2021</name>
</gene>
<reference evidence="1 2" key="1">
    <citation type="submission" date="2008-06" db="EMBL/GenBank/DDBJ databases">
        <title>Complete sequence of Chloroherpeton thalassium ATCC 35110.</title>
        <authorList>
            <consortium name="US DOE Joint Genome Institute"/>
            <person name="Lucas S."/>
            <person name="Copeland A."/>
            <person name="Lapidus A."/>
            <person name="Glavina del Rio T."/>
            <person name="Dalin E."/>
            <person name="Tice H."/>
            <person name="Bruce D."/>
            <person name="Goodwin L."/>
            <person name="Pitluck S."/>
            <person name="Schmutz J."/>
            <person name="Larimer F."/>
            <person name="Land M."/>
            <person name="Hauser L."/>
            <person name="Kyrpides N."/>
            <person name="Mikhailova N."/>
            <person name="Liu Z."/>
            <person name="Li T."/>
            <person name="Zhao F."/>
            <person name="Overmann J."/>
            <person name="Bryant D.A."/>
            <person name="Richardson P."/>
        </authorList>
    </citation>
    <scope>NUCLEOTIDE SEQUENCE [LARGE SCALE GENOMIC DNA]</scope>
    <source>
        <strain evidence="2">ATCC 35110 / GB-78</strain>
    </source>
</reference>
<dbReference type="AlphaFoldDB" id="B3QUX2"/>
<proteinExistence type="predicted"/>
<dbReference type="HOGENOM" id="CLU_2859564_0_0_10"/>
<dbReference type="Proteomes" id="UP000001208">
    <property type="component" value="Chromosome"/>
</dbReference>
<organism evidence="1 2">
    <name type="scientific">Chloroherpeton thalassium (strain ATCC 35110 / GB-78)</name>
    <dbReference type="NCBI Taxonomy" id="517418"/>
    <lineage>
        <taxon>Bacteria</taxon>
        <taxon>Pseudomonadati</taxon>
        <taxon>Chlorobiota</taxon>
        <taxon>Chlorobiia</taxon>
        <taxon>Chlorobiales</taxon>
        <taxon>Chloroherpetonaceae</taxon>
        <taxon>Chloroherpeton</taxon>
    </lineage>
</organism>
<keyword evidence="2" id="KW-1185">Reference proteome</keyword>